<dbReference type="Pfam" id="PF06074">
    <property type="entry name" value="Portal_Mu"/>
    <property type="match status" value="1"/>
</dbReference>
<evidence type="ECO:0000313" key="2">
    <source>
        <dbReference type="EMBL" id="KKK97948.1"/>
    </source>
</evidence>
<gene>
    <name evidence="2" type="ORF">LCGC14_2647660</name>
</gene>
<feature type="non-terminal residue" evidence="2">
    <location>
        <position position="369"/>
    </location>
</feature>
<organism evidence="2">
    <name type="scientific">marine sediment metagenome</name>
    <dbReference type="NCBI Taxonomy" id="412755"/>
    <lineage>
        <taxon>unclassified sequences</taxon>
        <taxon>metagenomes</taxon>
        <taxon>ecological metagenomes</taxon>
    </lineage>
</organism>
<feature type="compositionally biased region" description="Basic and acidic residues" evidence="1">
    <location>
        <begin position="32"/>
        <end position="41"/>
    </location>
</feature>
<feature type="region of interest" description="Disordered" evidence="1">
    <location>
        <begin position="19"/>
        <end position="53"/>
    </location>
</feature>
<accession>A0A0F8ZVR9</accession>
<protein>
    <submittedName>
        <fullName evidence="2">Uncharacterized protein</fullName>
    </submittedName>
</protein>
<dbReference type="AlphaFoldDB" id="A0A0F8ZVR9"/>
<evidence type="ECO:0000256" key="1">
    <source>
        <dbReference type="SAM" id="MobiDB-lite"/>
    </source>
</evidence>
<reference evidence="2" key="1">
    <citation type="journal article" date="2015" name="Nature">
        <title>Complex archaea that bridge the gap between prokaryotes and eukaryotes.</title>
        <authorList>
            <person name="Spang A."/>
            <person name="Saw J.H."/>
            <person name="Jorgensen S.L."/>
            <person name="Zaremba-Niedzwiedzka K."/>
            <person name="Martijn J."/>
            <person name="Lind A.E."/>
            <person name="van Eijk R."/>
            <person name="Schleper C."/>
            <person name="Guy L."/>
            <person name="Ettema T.J."/>
        </authorList>
    </citation>
    <scope>NUCLEOTIDE SEQUENCE</scope>
</reference>
<sequence>MQIGHTSFDTINVDRPTYSVNNPVHQIAPRGLPKDDPRNYMEDPSQSIDGTPPNYGDYILPHVTTFQGVVSTISRVYRPSDEAIKDSLENARFMRNDCSILECIEQRQRSTALLDWHIVPEDESDKTAKWLCEQMTPILERIPRFVMYRENLLHAIWYGKYAISNQYQWDIIRGQKRMVLNDWLPVNGDKLVFRYDDGSYVYDPNQVGIRVGAGYTMQENLATRWDQDRHRKVEATDWGLAYFLDPWEREFLTIHKHQIEDGEYEEPTHAGRIHGLGIRSKIYWTWYQRQETLAWMMEYLERSGFGVEFWYYPWGNAQAEAKTREAAQERIGPGRNVVLVPRPLGEEGQSYGVEHIEPGMAGAETLKDI</sequence>
<dbReference type="InterPro" id="IPR009279">
    <property type="entry name" value="Portal_Mu"/>
</dbReference>
<dbReference type="EMBL" id="LAZR01045826">
    <property type="protein sequence ID" value="KKK97948.1"/>
    <property type="molecule type" value="Genomic_DNA"/>
</dbReference>
<name>A0A0F8ZVR9_9ZZZZ</name>
<comment type="caution">
    <text evidence="2">The sequence shown here is derived from an EMBL/GenBank/DDBJ whole genome shotgun (WGS) entry which is preliminary data.</text>
</comment>
<proteinExistence type="predicted"/>